<dbReference type="OrthoDB" id="8548211at2"/>
<reference evidence="2" key="1">
    <citation type="submission" date="2015-06" db="EMBL/GenBank/DDBJ databases">
        <authorList>
            <person name="Lim Y.L."/>
            <person name="Ee R."/>
            <person name="Yong D."/>
            <person name="How K.Y."/>
            <person name="Yin W.F."/>
            <person name="Chan K.G."/>
        </authorList>
    </citation>
    <scope>NUCLEOTIDE SEQUENCE [LARGE SCALE GENOMIC DNA]</scope>
    <source>
        <strain evidence="2">DSM 25325</strain>
    </source>
</reference>
<dbReference type="KEGG" id="ptx:ABW99_00530"/>
<dbReference type="EMBL" id="CP011568">
    <property type="protein sequence ID" value="AKJ66940.1"/>
    <property type="molecule type" value="Genomic_DNA"/>
</dbReference>
<dbReference type="STRING" id="445709.ABW99_00530"/>
<gene>
    <name evidence="1" type="ORF">ABW99_00530</name>
</gene>
<dbReference type="InterPro" id="IPR021710">
    <property type="entry name" value="DUF3293"/>
</dbReference>
<evidence type="ECO:0008006" key="3">
    <source>
        <dbReference type="Google" id="ProtNLM"/>
    </source>
</evidence>
<evidence type="ECO:0000313" key="2">
    <source>
        <dbReference type="Proteomes" id="UP000036700"/>
    </source>
</evidence>
<proteinExistence type="predicted"/>
<sequence>MFSNSNIPDEVSRAYRETHYLVYGDRPMTLQVGQRNPTLSDLHKASQVSSSAFITACNPFSQNLGDESNAARMQALRRELDERNFSVIEGSGKHPSNGWPAEASFLVLGITLDEAKALGEEHEQNAIIFCEVDAVPQLILLR</sequence>
<dbReference type="PATRIC" id="fig|445709.3.peg.123"/>
<accession>A0A0G3EJ51</accession>
<keyword evidence="2" id="KW-1185">Reference proteome</keyword>
<evidence type="ECO:0000313" key="1">
    <source>
        <dbReference type="EMBL" id="AKJ66940.1"/>
    </source>
</evidence>
<dbReference type="AlphaFoldDB" id="A0A0G3EJ51"/>
<name>A0A0G3EJ51_9BURK</name>
<organism evidence="1 2">
    <name type="scientific">Pandoraea thiooxydans</name>
    <dbReference type="NCBI Taxonomy" id="445709"/>
    <lineage>
        <taxon>Bacteria</taxon>
        <taxon>Pseudomonadati</taxon>
        <taxon>Pseudomonadota</taxon>
        <taxon>Betaproteobacteria</taxon>
        <taxon>Burkholderiales</taxon>
        <taxon>Burkholderiaceae</taxon>
        <taxon>Pandoraea</taxon>
    </lineage>
</organism>
<dbReference type="Proteomes" id="UP000036700">
    <property type="component" value="Chromosome"/>
</dbReference>
<dbReference type="Pfam" id="PF11697">
    <property type="entry name" value="DUF3293"/>
    <property type="match status" value="1"/>
</dbReference>
<protein>
    <recommendedName>
        <fullName evidence="3">DUF3293 domain-containing protein</fullName>
    </recommendedName>
</protein>